<keyword evidence="3 6" id="KW-0812">Transmembrane</keyword>
<keyword evidence="5 6" id="KW-0472">Membrane</keyword>
<feature type="transmembrane region" description="Helical" evidence="6">
    <location>
        <begin position="50"/>
        <end position="72"/>
    </location>
</feature>
<evidence type="ECO:0000256" key="1">
    <source>
        <dbReference type="ARBA" id="ARBA00004141"/>
    </source>
</evidence>
<evidence type="ECO:0000313" key="8">
    <source>
        <dbReference type="Proteomes" id="UP000708208"/>
    </source>
</evidence>
<name>A0A8J2PZC4_9HEXA</name>
<organism evidence="7 8">
    <name type="scientific">Allacma fusca</name>
    <dbReference type="NCBI Taxonomy" id="39272"/>
    <lineage>
        <taxon>Eukaryota</taxon>
        <taxon>Metazoa</taxon>
        <taxon>Ecdysozoa</taxon>
        <taxon>Arthropoda</taxon>
        <taxon>Hexapoda</taxon>
        <taxon>Collembola</taxon>
        <taxon>Symphypleona</taxon>
        <taxon>Sminthuridae</taxon>
        <taxon>Allacma</taxon>
    </lineage>
</organism>
<gene>
    <name evidence="7" type="ORF">AFUS01_LOCUS37546</name>
</gene>
<evidence type="ECO:0000256" key="3">
    <source>
        <dbReference type="ARBA" id="ARBA00022692"/>
    </source>
</evidence>
<feature type="transmembrane region" description="Helical" evidence="6">
    <location>
        <begin position="20"/>
        <end position="38"/>
    </location>
</feature>
<accession>A0A8J2PZC4</accession>
<evidence type="ECO:0000256" key="5">
    <source>
        <dbReference type="ARBA" id="ARBA00023136"/>
    </source>
</evidence>
<keyword evidence="2" id="KW-0813">Transport</keyword>
<comment type="caution">
    <text evidence="7">The sequence shown here is derived from an EMBL/GenBank/DDBJ whole genome shotgun (WGS) entry which is preliminary data.</text>
</comment>
<dbReference type="InterPro" id="IPR050930">
    <property type="entry name" value="MFS_Vesicular_Transporter"/>
</dbReference>
<comment type="subcellular location">
    <subcellularLocation>
        <location evidence="1">Membrane</location>
        <topology evidence="1">Multi-pass membrane protein</topology>
    </subcellularLocation>
</comment>
<keyword evidence="4 6" id="KW-1133">Transmembrane helix</keyword>
<dbReference type="AlphaFoldDB" id="A0A8J2PZC4"/>
<evidence type="ECO:0000256" key="2">
    <source>
        <dbReference type="ARBA" id="ARBA00022448"/>
    </source>
</evidence>
<dbReference type="GO" id="GO:0022857">
    <property type="term" value="F:transmembrane transporter activity"/>
    <property type="evidence" value="ECO:0007669"/>
    <property type="project" value="TreeGrafter"/>
</dbReference>
<evidence type="ECO:0000256" key="6">
    <source>
        <dbReference type="SAM" id="Phobius"/>
    </source>
</evidence>
<dbReference type="Proteomes" id="UP000708208">
    <property type="component" value="Unassembled WGS sequence"/>
</dbReference>
<evidence type="ECO:0000256" key="4">
    <source>
        <dbReference type="ARBA" id="ARBA00022989"/>
    </source>
</evidence>
<reference evidence="7" key="1">
    <citation type="submission" date="2021-06" db="EMBL/GenBank/DDBJ databases">
        <authorList>
            <person name="Hodson N. C."/>
            <person name="Mongue J. A."/>
            <person name="Jaron S. K."/>
        </authorList>
    </citation>
    <scope>NUCLEOTIDE SEQUENCE</scope>
</reference>
<evidence type="ECO:0000313" key="7">
    <source>
        <dbReference type="EMBL" id="CAG7827565.1"/>
    </source>
</evidence>
<keyword evidence="8" id="KW-1185">Reference proteome</keyword>
<dbReference type="OrthoDB" id="446368at2759"/>
<dbReference type="PANTHER" id="PTHR23506">
    <property type="entry name" value="GH10249P"/>
    <property type="match status" value="1"/>
</dbReference>
<sequence length="80" mass="8721">MLYALSSPLWGYIADKMYHTWILMVIGLMCSAVGLLLLGPSPLIELPNTIWLNVVALIILGTSVSMALLPTFEALLDFAV</sequence>
<dbReference type="PANTHER" id="PTHR23506:SF28">
    <property type="entry name" value="MFS-TYPE TRANSPORTER SLC18B1-LIKE PROTEIN"/>
    <property type="match status" value="1"/>
</dbReference>
<protein>
    <submittedName>
        <fullName evidence="7">Uncharacterized protein</fullName>
    </submittedName>
</protein>
<proteinExistence type="predicted"/>
<dbReference type="EMBL" id="CAJVCH010544012">
    <property type="protein sequence ID" value="CAG7827565.1"/>
    <property type="molecule type" value="Genomic_DNA"/>
</dbReference>
<dbReference type="GO" id="GO:0016020">
    <property type="term" value="C:membrane"/>
    <property type="evidence" value="ECO:0007669"/>
    <property type="project" value="UniProtKB-SubCell"/>
</dbReference>